<evidence type="ECO:0000313" key="1">
    <source>
        <dbReference type="EMBL" id="UXN60765.1"/>
    </source>
</evidence>
<accession>A0ACD4D4I3</accession>
<dbReference type="EMBL" id="CP104973">
    <property type="protein sequence ID" value="UXN60765.1"/>
    <property type="molecule type" value="Genomic_DNA"/>
</dbReference>
<name>A0ACD4D4I3_9HYPH</name>
<organism evidence="1 2">
    <name type="scientific">Phyllobacterium zundukense</name>
    <dbReference type="NCBI Taxonomy" id="1867719"/>
    <lineage>
        <taxon>Bacteria</taxon>
        <taxon>Pseudomonadati</taxon>
        <taxon>Pseudomonadota</taxon>
        <taxon>Alphaproteobacteria</taxon>
        <taxon>Hyphomicrobiales</taxon>
        <taxon>Phyllobacteriaceae</taxon>
        <taxon>Phyllobacterium</taxon>
    </lineage>
</organism>
<keyword evidence="2" id="KW-1185">Reference proteome</keyword>
<protein>
    <submittedName>
        <fullName evidence="1">Uncharacterized protein</fullName>
    </submittedName>
</protein>
<gene>
    <name evidence="1" type="ORF">N8E88_30560</name>
</gene>
<evidence type="ECO:0000313" key="2">
    <source>
        <dbReference type="Proteomes" id="UP001061991"/>
    </source>
</evidence>
<reference evidence="1" key="1">
    <citation type="submission" date="2022-09" db="EMBL/GenBank/DDBJ databases">
        <title>Interaction between co-microsymbionts with complementary sets of symbiotic genes in legume-rhizobium systems.</title>
        <authorList>
            <person name="Safronova V."/>
            <person name="Sazanova A."/>
            <person name="Afonin A."/>
            <person name="Chirak E."/>
        </authorList>
    </citation>
    <scope>NUCLEOTIDE SEQUENCE</scope>
    <source>
        <strain evidence="1">A18/3m</strain>
    </source>
</reference>
<sequence length="216" mass="24856">MTTIVQVRQALKPLLDRHSDLALIGRFLLVKPIYHVTRGVFVDRSIDKVAFVPEVVTDMLALEPVRQYGFWGWNSERLYDQSVGTWDVTKPDTVEAMRAHIEANVLHRLRSIASLDDYKTYENGKSKVFFGAFERLKFPNMMLAAAHGDFDAALQMWPVEYWFDQRLVKFFPEFHTALGAGDRVYIAKTLHRLEAAAARALGMEHIWESTPFPLEL</sequence>
<dbReference type="Proteomes" id="UP001061991">
    <property type="component" value="Chromosome"/>
</dbReference>
<proteinExistence type="predicted"/>